<dbReference type="InterPro" id="IPR002048">
    <property type="entry name" value="EF_hand_dom"/>
</dbReference>
<evidence type="ECO:0000256" key="4">
    <source>
        <dbReference type="SAM" id="MobiDB-lite"/>
    </source>
</evidence>
<dbReference type="InterPro" id="IPR001611">
    <property type="entry name" value="Leu-rich_rpt"/>
</dbReference>
<evidence type="ECO:0000313" key="7">
    <source>
        <dbReference type="Proteomes" id="UP000789595"/>
    </source>
</evidence>
<keyword evidence="2" id="KW-0677">Repeat</keyword>
<sequence>MMGRRPQSSDGNALFHAALRKRNEDMSTRDSRVVHKSDEDENPFLPPLPQHRHIGRKRPSDEAALNCDFKYLLIRHGSYAKARSALRQARQQQYTDKMKRLAKAESERQKVIEVQQVIKLSNTTGHPTLTNPISKQIATRKKKNKPPPPPPKPNSRENPRSKTIAEMTDDEKAVLQASRMKGLQKEQAAALARDLQRQQEVQRAFEAVDDGSGTLSKNDFEELLESLGLGARPPDKDEGVPSQSVFRVRADEWWAATDVYKAGRIGIGEAVNALPERIYAALDEDRKQRNKIVAYRESLLMEAEDFDAEEVAEEDLDPIQRELRRPTLQYKPFEFMKLVKAPPPPAWRDDGGAWGSPVEAPPLPEDGAKREGYLAVQRHELIVVERGLQYLPLFLGSTLMQQLGVTKISMPRNRIRELHCFELAPAVGCRSLIMLKELRMPGNGLRYLPDDIGLLRQLTYADLGRNSLTHLPQSFMELGETLTFLDVTRNNFKRLPDDIGELKALQTFLCADNILQRLPATLPRLHELQYLDISGNGLAHLCTFAPLAEVARKFTAGESDWDFRKIPLRNVAYYVNTRTGKVQKTMPHMLSLTQRELGQLKLGRNSRSDKPPAGEVPPPDPSLITSTVSYNHRKMLIASFGVDEWTVDWSDADGAMVYESAVNSERTIEMPSSLDRLGQLRSLIDLRCDNNQLRDLPPSLANLKNLRLFRCRGNYIRRLMPDTGKLQSLRTLDCTQNEMSHLPASCGKLQRLQSMSLQSNRFEKLPPLIGKLTGLKRLMLGNNALETLPYEIGFLTSLQELQVFNNPLIDPPYETISDLPAMMWACRQKYWAILNGPVPVVTAHQTGAGDEVYEPEPAYKIRMARKVEEAAATGRLELQLQGVYEIPGAKCIERNAKGDDKWAHPHLEGLRVLKMSMNHFKQAPLLTESLGNLRVLWLKACEIKQLNEDVDNLQKLRELILEENELTELPRTFPRLRQLQLFNCARNNIYHLPEDLGNLTALVTLDLSMNQLEFLPDSITNLHYLEELSVAKNDLYKLPEIAPHLEHLTALNLDANNLHLLPPRLGELPLKYLRASHNRLERIYDDTLQGKVEETLEVLGVASNNLLELPACIPACTALKICQVEYNPMRNPPAEILSEGVEILLQYCRVREKRFDKFKELMSEFQFDYSEAHMAPEAFGVLTGRTGFLTPEDLAAFDKQADTYLNGQYYSCPSTDLEILERVDNLRHEREHTFYHTLLTTLIDVIEDELKRVTGSGKRRFGGGVLVVEQRPWDKDGGYCGSYAIALDALVREAKPDRFRRTTRPALFDILKVKLPPSLFDYTLEVLKDAIMKYQDPYGHVSQLDKVEFDRCECIDKNGRPINHRKCVLPAVCIKKVIYTQGEATRRVQEDDKIAATWRNLWKDIEQKIRQRHGKLIMNNEVHRRKRNVQTKIKKAKEALDKAKNDVKMLLDKLEIVKRRIENFEAGDAFNFHRIASSEEAEELEQEATKALDDKKLEVRQFESQLAVAKTHAKMPPKVAMNICLEDIKRKYCVMRWEEIVDEARRDAVEYGYRRPWDGDDGEDYEVFYNRYGRGIRAGQEIETLPSWIKQLKPDPAQIFKPDPNLPPGVVQTKTQTQILYELFPYDWNYTDDMSQYANDYYDEFESEFITEDMAAQNRRIARNLRNIEQTGKALDKNFSPEDVKNAVGTNDTSGTTDQWRNAEMSAKDAHKIAEDDGI</sequence>
<dbReference type="EMBL" id="CAKKNE010000003">
    <property type="protein sequence ID" value="CAH0370600.1"/>
    <property type="molecule type" value="Genomic_DNA"/>
</dbReference>
<dbReference type="SMART" id="SM00369">
    <property type="entry name" value="LRR_TYP"/>
    <property type="match status" value="13"/>
</dbReference>
<name>A0A8J2WY50_9STRA</name>
<keyword evidence="1" id="KW-0433">Leucine-rich repeat</keyword>
<dbReference type="SMART" id="SM00364">
    <property type="entry name" value="LRR_BAC"/>
    <property type="match status" value="10"/>
</dbReference>
<dbReference type="InterPro" id="IPR032675">
    <property type="entry name" value="LRR_dom_sf"/>
</dbReference>
<evidence type="ECO:0000256" key="1">
    <source>
        <dbReference type="ARBA" id="ARBA00022614"/>
    </source>
</evidence>
<feature type="compositionally biased region" description="Polar residues" evidence="4">
    <location>
        <begin position="1"/>
        <end position="11"/>
    </location>
</feature>
<dbReference type="OrthoDB" id="676979at2759"/>
<feature type="region of interest" description="Disordered" evidence="4">
    <location>
        <begin position="123"/>
        <end position="161"/>
    </location>
</feature>
<reference evidence="6" key="1">
    <citation type="submission" date="2021-11" db="EMBL/GenBank/DDBJ databases">
        <authorList>
            <consortium name="Genoscope - CEA"/>
            <person name="William W."/>
        </authorList>
    </citation>
    <scope>NUCLEOTIDE SEQUENCE</scope>
</reference>
<dbReference type="Pfam" id="PF23598">
    <property type="entry name" value="LRR_14"/>
    <property type="match status" value="2"/>
</dbReference>
<feature type="region of interest" description="Disordered" evidence="4">
    <location>
        <begin position="603"/>
        <end position="624"/>
    </location>
</feature>
<comment type="caution">
    <text evidence="6">The sequence shown here is derived from an EMBL/GenBank/DDBJ whole genome shotgun (WGS) entry which is preliminary data.</text>
</comment>
<dbReference type="InterPro" id="IPR055414">
    <property type="entry name" value="LRR_R13L4/SHOC2-like"/>
</dbReference>
<accession>A0A8J2WY50</accession>
<keyword evidence="3" id="KW-0175">Coiled coil</keyword>
<organism evidence="6 7">
    <name type="scientific">Pelagomonas calceolata</name>
    <dbReference type="NCBI Taxonomy" id="35677"/>
    <lineage>
        <taxon>Eukaryota</taxon>
        <taxon>Sar</taxon>
        <taxon>Stramenopiles</taxon>
        <taxon>Ochrophyta</taxon>
        <taxon>Pelagophyceae</taxon>
        <taxon>Pelagomonadales</taxon>
        <taxon>Pelagomonadaceae</taxon>
        <taxon>Pelagomonas</taxon>
    </lineage>
</organism>
<proteinExistence type="predicted"/>
<dbReference type="PROSITE" id="PS51450">
    <property type="entry name" value="LRR"/>
    <property type="match status" value="1"/>
</dbReference>
<feature type="domain" description="EF-hand" evidence="5">
    <location>
        <begin position="196"/>
        <end position="230"/>
    </location>
</feature>
<dbReference type="InterPro" id="IPR003591">
    <property type="entry name" value="Leu-rich_rpt_typical-subtyp"/>
</dbReference>
<feature type="compositionally biased region" description="Polar residues" evidence="4">
    <location>
        <begin position="123"/>
        <end position="137"/>
    </location>
</feature>
<keyword evidence="7" id="KW-1185">Reference proteome</keyword>
<dbReference type="GO" id="GO:0005509">
    <property type="term" value="F:calcium ion binding"/>
    <property type="evidence" value="ECO:0007669"/>
    <property type="project" value="InterPro"/>
</dbReference>
<evidence type="ECO:0000313" key="6">
    <source>
        <dbReference type="EMBL" id="CAH0370600.1"/>
    </source>
</evidence>
<dbReference type="Proteomes" id="UP000789595">
    <property type="component" value="Unassembled WGS sequence"/>
</dbReference>
<evidence type="ECO:0000259" key="5">
    <source>
        <dbReference type="PROSITE" id="PS50222"/>
    </source>
</evidence>
<dbReference type="Gene3D" id="3.80.10.10">
    <property type="entry name" value="Ribonuclease Inhibitor"/>
    <property type="match status" value="3"/>
</dbReference>
<evidence type="ECO:0000256" key="3">
    <source>
        <dbReference type="SAM" id="Coils"/>
    </source>
</evidence>
<feature type="compositionally biased region" description="Basic and acidic residues" evidence="4">
    <location>
        <begin position="21"/>
        <end position="38"/>
    </location>
</feature>
<dbReference type="SUPFAM" id="SSF52058">
    <property type="entry name" value="L domain-like"/>
    <property type="match status" value="2"/>
</dbReference>
<dbReference type="Gene3D" id="1.10.238.10">
    <property type="entry name" value="EF-hand"/>
    <property type="match status" value="1"/>
</dbReference>
<feature type="region of interest" description="Disordered" evidence="4">
    <location>
        <begin position="1"/>
        <end position="59"/>
    </location>
</feature>
<dbReference type="InterPro" id="IPR050216">
    <property type="entry name" value="LRR_domain-containing"/>
</dbReference>
<gene>
    <name evidence="6" type="ORF">PECAL_3P04960</name>
</gene>
<dbReference type="SUPFAM" id="SSF47473">
    <property type="entry name" value="EF-hand"/>
    <property type="match status" value="1"/>
</dbReference>
<feature type="coiled-coil region" evidence="3">
    <location>
        <begin position="1419"/>
        <end position="1505"/>
    </location>
</feature>
<dbReference type="InterPro" id="IPR011992">
    <property type="entry name" value="EF-hand-dom_pair"/>
</dbReference>
<dbReference type="GO" id="GO:0005737">
    <property type="term" value="C:cytoplasm"/>
    <property type="evidence" value="ECO:0007669"/>
    <property type="project" value="TreeGrafter"/>
</dbReference>
<dbReference type="PROSITE" id="PS50222">
    <property type="entry name" value="EF_HAND_2"/>
    <property type="match status" value="1"/>
</dbReference>
<dbReference type="PANTHER" id="PTHR48051:SF46">
    <property type="entry name" value="LEUCINE RICH REPEAT-CONTAINING DOMAIN PROTEIN"/>
    <property type="match status" value="1"/>
</dbReference>
<evidence type="ECO:0000256" key="2">
    <source>
        <dbReference type="ARBA" id="ARBA00022737"/>
    </source>
</evidence>
<protein>
    <recommendedName>
        <fullName evidence="5">EF-hand domain-containing protein</fullName>
    </recommendedName>
</protein>
<dbReference type="PANTHER" id="PTHR48051">
    <property type="match status" value="1"/>
</dbReference>